<reference evidence="2" key="1">
    <citation type="journal article" date="2016" name="Ticks Tick Borne Dis.">
        <title>De novo assembly and annotation of the salivary gland transcriptome of Rhipicephalus appendiculatus male and female ticks during blood feeding.</title>
        <authorList>
            <person name="de Castro M.H."/>
            <person name="de Klerk D."/>
            <person name="Pienaar R."/>
            <person name="Latif A.A."/>
            <person name="Rees D.J."/>
            <person name="Mans B.J."/>
        </authorList>
    </citation>
    <scope>NUCLEOTIDE SEQUENCE</scope>
    <source>
        <tissue evidence="2">Salivary glands</tissue>
    </source>
</reference>
<evidence type="ECO:0000256" key="1">
    <source>
        <dbReference type="SAM" id="SignalP"/>
    </source>
</evidence>
<dbReference type="EMBL" id="GEDV01001041">
    <property type="protein sequence ID" value="JAP87516.1"/>
    <property type="molecule type" value="Transcribed_RNA"/>
</dbReference>
<evidence type="ECO:0008006" key="3">
    <source>
        <dbReference type="Google" id="ProtNLM"/>
    </source>
</evidence>
<feature type="non-terminal residue" evidence="2">
    <location>
        <position position="1"/>
    </location>
</feature>
<feature type="chain" id="PRO_5011977718" description="Secreted protein" evidence="1">
    <location>
        <begin position="16"/>
        <end position="91"/>
    </location>
</feature>
<protein>
    <recommendedName>
        <fullName evidence="3">Secreted protein</fullName>
    </recommendedName>
</protein>
<sequence>TWICLSFVLFAPCGPEPLYSNTMFSKTSAVPLHHLDRFRMTHSNKLTRVTTSQSFIRMKSQNTRINEAAGVFEAASTQTRQITTHYSHAGD</sequence>
<evidence type="ECO:0000313" key="2">
    <source>
        <dbReference type="EMBL" id="JAP87516.1"/>
    </source>
</evidence>
<accession>A0A131ZAL7</accession>
<proteinExistence type="predicted"/>
<keyword evidence="1" id="KW-0732">Signal</keyword>
<feature type="signal peptide" evidence="1">
    <location>
        <begin position="1"/>
        <end position="15"/>
    </location>
</feature>
<organism evidence="2">
    <name type="scientific">Rhipicephalus appendiculatus</name>
    <name type="common">Brown ear tick</name>
    <dbReference type="NCBI Taxonomy" id="34631"/>
    <lineage>
        <taxon>Eukaryota</taxon>
        <taxon>Metazoa</taxon>
        <taxon>Ecdysozoa</taxon>
        <taxon>Arthropoda</taxon>
        <taxon>Chelicerata</taxon>
        <taxon>Arachnida</taxon>
        <taxon>Acari</taxon>
        <taxon>Parasitiformes</taxon>
        <taxon>Ixodida</taxon>
        <taxon>Ixodoidea</taxon>
        <taxon>Ixodidae</taxon>
        <taxon>Rhipicephalinae</taxon>
        <taxon>Rhipicephalus</taxon>
        <taxon>Rhipicephalus</taxon>
    </lineage>
</organism>
<dbReference type="AlphaFoldDB" id="A0A131ZAL7"/>
<name>A0A131ZAL7_RHIAP</name>